<dbReference type="Proteomes" id="UP000319908">
    <property type="component" value="Unassembled WGS sequence"/>
</dbReference>
<dbReference type="GO" id="GO:0008734">
    <property type="term" value="F:L-aspartate oxidase activity"/>
    <property type="evidence" value="ECO:0007669"/>
    <property type="project" value="InterPro"/>
</dbReference>
<name>A0A5C6BDA3_9BACT</name>
<reference evidence="2 3" key="1">
    <citation type="journal article" date="2020" name="Antonie Van Leeuwenhoek">
        <title>Rhodopirellula heiligendammensis sp. nov., Rhodopirellula pilleata sp. nov., and Rhodopirellula solitaria sp. nov. isolated from natural or artificial marine surfaces in Northern Germany and California, USA, and emended description of the genus Rhodopirellula.</title>
        <authorList>
            <person name="Kallscheuer N."/>
            <person name="Wiegand S."/>
            <person name="Jogler M."/>
            <person name="Boedeker C."/>
            <person name="Peeters S.H."/>
            <person name="Rast P."/>
            <person name="Heuer A."/>
            <person name="Jetten M.S.M."/>
            <person name="Rohde M."/>
            <person name="Jogler C."/>
        </authorList>
    </citation>
    <scope>NUCLEOTIDE SEQUENCE [LARGE SCALE GENOMIC DNA]</scope>
    <source>
        <strain evidence="2 3">Poly21</strain>
    </source>
</reference>
<dbReference type="PANTHER" id="PTHR42716:SF1">
    <property type="entry name" value="SLL0471 PROTEIN"/>
    <property type="match status" value="1"/>
</dbReference>
<organism evidence="2 3">
    <name type="scientific">Allorhodopirellula heiligendammensis</name>
    <dbReference type="NCBI Taxonomy" id="2714739"/>
    <lineage>
        <taxon>Bacteria</taxon>
        <taxon>Pseudomonadati</taxon>
        <taxon>Planctomycetota</taxon>
        <taxon>Planctomycetia</taxon>
        <taxon>Pirellulales</taxon>
        <taxon>Pirellulaceae</taxon>
        <taxon>Allorhodopirellula</taxon>
    </lineage>
</organism>
<gene>
    <name evidence="2" type="ORF">Poly21_50520</name>
</gene>
<dbReference type="GO" id="GO:0009435">
    <property type="term" value="P:NAD+ biosynthetic process"/>
    <property type="evidence" value="ECO:0007669"/>
    <property type="project" value="InterPro"/>
</dbReference>
<dbReference type="Pfam" id="PF12831">
    <property type="entry name" value="FAD_oxidored"/>
    <property type="match status" value="1"/>
</dbReference>
<dbReference type="PANTHER" id="PTHR42716">
    <property type="entry name" value="L-ASPARTATE OXIDASE"/>
    <property type="match status" value="1"/>
</dbReference>
<dbReference type="InterPro" id="IPR005288">
    <property type="entry name" value="NadB"/>
</dbReference>
<evidence type="ECO:0000313" key="3">
    <source>
        <dbReference type="Proteomes" id="UP000319908"/>
    </source>
</evidence>
<comment type="caution">
    <text evidence="2">The sequence shown here is derived from an EMBL/GenBank/DDBJ whole genome shotgun (WGS) entry which is preliminary data.</text>
</comment>
<dbReference type="EMBL" id="SJPU01000004">
    <property type="protein sequence ID" value="TWU10083.1"/>
    <property type="molecule type" value="Genomic_DNA"/>
</dbReference>
<protein>
    <submittedName>
        <fullName evidence="2">FAD dependent oxidoreductase</fullName>
    </submittedName>
</protein>
<accession>A0A5C6BDA3</accession>
<feature type="region of interest" description="Disordered" evidence="1">
    <location>
        <begin position="1"/>
        <end position="20"/>
    </location>
</feature>
<keyword evidence="3" id="KW-1185">Reference proteome</keyword>
<sequence length="501" mass="55630">MTEETDWIGGQPTSQGVPPDEHALIETSGANQSYRELRSRIRRYYRDNFPLTDTARQSSHFNPGNGSVSRLCAQPRVSLAVLEQWLASFEASGQLVLLREHIATTADVDGDQVRAITVRSKKTGDSPVLRGKYFVDATELGDLLPLTKTEYVTGSEARSVTKELHAGETANPENHQAFTMCFAVDHLRGEDHTIDRPEAYGFWRDFVPQLTPPWPGPLMDFTYTHPRSMTPKRLGFAPSGGHSVDGALNLWTYRRIIDRSQFEPGRFAGDISLINWPQNDYLLGNLVGVSEDEASRHIASAKQLSLSLLYWLQTDAPRPDGGTGFPGLRLRPDLMGTTDGLAKAPYVRESRRIQAQFTVLEEHVGRENRSIVTGKPISEIRAAAFADSVGVGNYAIDLHPTSCGDNYIDFTTFPFQVPLGSLLPVRMRNLLPACKNIGTTHLTSGCYRLHPVEWGIGEAVGCLVSYALKHHQTPETVRADARALNDFQKFIQEQGVQTDWA</sequence>
<evidence type="ECO:0000256" key="1">
    <source>
        <dbReference type="SAM" id="MobiDB-lite"/>
    </source>
</evidence>
<dbReference type="AlphaFoldDB" id="A0A5C6BDA3"/>
<proteinExistence type="predicted"/>
<evidence type="ECO:0000313" key="2">
    <source>
        <dbReference type="EMBL" id="TWU10083.1"/>
    </source>
</evidence>